<evidence type="ECO:0000313" key="3">
    <source>
        <dbReference type="Proteomes" id="UP000247498"/>
    </source>
</evidence>
<feature type="compositionally biased region" description="Polar residues" evidence="1">
    <location>
        <begin position="21"/>
        <end position="35"/>
    </location>
</feature>
<reference evidence="2 3" key="1">
    <citation type="journal article" date="2018" name="Sci. Rep.">
        <title>Raphidocelis subcapitata (=Pseudokirchneriella subcapitata) provides an insight into genome evolution and environmental adaptations in the Sphaeropleales.</title>
        <authorList>
            <person name="Suzuki S."/>
            <person name="Yamaguchi H."/>
            <person name="Nakajima N."/>
            <person name="Kawachi M."/>
        </authorList>
    </citation>
    <scope>NUCLEOTIDE SEQUENCE [LARGE SCALE GENOMIC DNA]</scope>
    <source>
        <strain evidence="2 3">NIES-35</strain>
    </source>
</reference>
<evidence type="ECO:0000256" key="1">
    <source>
        <dbReference type="SAM" id="MobiDB-lite"/>
    </source>
</evidence>
<comment type="caution">
    <text evidence="2">The sequence shown here is derived from an EMBL/GenBank/DDBJ whole genome shotgun (WGS) entry which is preliminary data.</text>
</comment>
<proteinExistence type="predicted"/>
<protein>
    <submittedName>
        <fullName evidence="2">Uncharacterized protein</fullName>
    </submittedName>
</protein>
<accession>A0A2V0NSQ9</accession>
<dbReference type="AlphaFoldDB" id="A0A2V0NSQ9"/>
<dbReference type="Proteomes" id="UP000247498">
    <property type="component" value="Unassembled WGS sequence"/>
</dbReference>
<feature type="compositionally biased region" description="Low complexity" evidence="1">
    <location>
        <begin position="85"/>
        <end position="101"/>
    </location>
</feature>
<sequence>MAEQPARAGRDDRAGAGETPGGSTQSPIDARFNTQAPGAGGAEVEAGAPANPPGAVPQPQHAEPQVPRHMEQSGEASAPRPQETAKPARAAADTAAEAAAAQGIDPTTLPAEPRFEGHGPILMAPARADPVATAKAAAGEAVPPAAIQQAHEAGRAAPEQVRAPHAEAPGGTLQAVRTAAATVASAAVTAAASAVEGLRGVVDVLQAGSPGGGEGEAAAAGAPAREAVAPADAPAPAAGGLEVLLLGAAAKEEERAAAAQEEGCEEADEGGIVGRLAAMELGTGGPQGSAGRGSAGALTDEVADEGGIEGRPASARPMERDELPPAVAFT</sequence>
<evidence type="ECO:0000313" key="2">
    <source>
        <dbReference type="EMBL" id="GBF90671.1"/>
    </source>
</evidence>
<gene>
    <name evidence="2" type="ORF">Rsub_03243</name>
</gene>
<dbReference type="InParanoid" id="A0A2V0NSQ9"/>
<feature type="region of interest" description="Disordered" evidence="1">
    <location>
        <begin position="280"/>
        <end position="330"/>
    </location>
</feature>
<name>A0A2V0NSQ9_9CHLO</name>
<feature type="region of interest" description="Disordered" evidence="1">
    <location>
        <begin position="1"/>
        <end position="119"/>
    </location>
</feature>
<organism evidence="2 3">
    <name type="scientific">Raphidocelis subcapitata</name>
    <dbReference type="NCBI Taxonomy" id="307507"/>
    <lineage>
        <taxon>Eukaryota</taxon>
        <taxon>Viridiplantae</taxon>
        <taxon>Chlorophyta</taxon>
        <taxon>core chlorophytes</taxon>
        <taxon>Chlorophyceae</taxon>
        <taxon>CS clade</taxon>
        <taxon>Sphaeropleales</taxon>
        <taxon>Selenastraceae</taxon>
        <taxon>Raphidocelis</taxon>
    </lineage>
</organism>
<dbReference type="EMBL" id="BDRX01000018">
    <property type="protein sequence ID" value="GBF90671.1"/>
    <property type="molecule type" value="Genomic_DNA"/>
</dbReference>
<keyword evidence="3" id="KW-1185">Reference proteome</keyword>
<feature type="compositionally biased region" description="Gly residues" evidence="1">
    <location>
        <begin position="282"/>
        <end position="294"/>
    </location>
</feature>